<keyword evidence="5" id="KW-1185">Reference proteome</keyword>
<dbReference type="RefSeq" id="WP_119668630.1">
    <property type="nucleotide sequence ID" value="NZ_QXED01000004.1"/>
</dbReference>
<dbReference type="InterPro" id="IPR051173">
    <property type="entry name" value="Ca_channel_alpha-2/delta"/>
</dbReference>
<feature type="region of interest" description="Disordered" evidence="1">
    <location>
        <begin position="657"/>
        <end position="678"/>
    </location>
</feature>
<dbReference type="SMART" id="SM00327">
    <property type="entry name" value="VWA"/>
    <property type="match status" value="1"/>
</dbReference>
<evidence type="ECO:0000313" key="5">
    <source>
        <dbReference type="Proteomes" id="UP000283523"/>
    </source>
</evidence>
<evidence type="ECO:0000256" key="2">
    <source>
        <dbReference type="SAM" id="SignalP"/>
    </source>
</evidence>
<evidence type="ECO:0000256" key="1">
    <source>
        <dbReference type="SAM" id="MobiDB-lite"/>
    </source>
</evidence>
<keyword evidence="2" id="KW-0732">Signal</keyword>
<dbReference type="SUPFAM" id="SSF53300">
    <property type="entry name" value="vWA-like"/>
    <property type="match status" value="1"/>
</dbReference>
<dbReference type="PANTHER" id="PTHR10166">
    <property type="entry name" value="VOLTAGE-DEPENDENT CALCIUM CHANNEL SUBUNIT ALPHA-2/DELTA-RELATED"/>
    <property type="match status" value="1"/>
</dbReference>
<feature type="domain" description="VWFA" evidence="3">
    <location>
        <begin position="740"/>
        <end position="915"/>
    </location>
</feature>
<dbReference type="AlphaFoldDB" id="A0A418M8M1"/>
<protein>
    <submittedName>
        <fullName evidence="4">VWA domain-containing protein</fullName>
    </submittedName>
</protein>
<dbReference type="InterPro" id="IPR036465">
    <property type="entry name" value="vWFA_dom_sf"/>
</dbReference>
<dbReference type="Proteomes" id="UP000283523">
    <property type="component" value="Unassembled WGS sequence"/>
</dbReference>
<dbReference type="Gene3D" id="3.40.50.410">
    <property type="entry name" value="von Willebrand factor, type A domain"/>
    <property type="match status" value="1"/>
</dbReference>
<dbReference type="InterPro" id="IPR002035">
    <property type="entry name" value="VWF_A"/>
</dbReference>
<proteinExistence type="predicted"/>
<dbReference type="OrthoDB" id="901926at2"/>
<accession>A0A418M8M1</accession>
<gene>
    <name evidence="4" type="ORF">DYU11_15630</name>
</gene>
<comment type="caution">
    <text evidence="4">The sequence shown here is derived from an EMBL/GenBank/DDBJ whole genome shotgun (WGS) entry which is preliminary data.</text>
</comment>
<evidence type="ECO:0000313" key="4">
    <source>
        <dbReference type="EMBL" id="RIV22445.1"/>
    </source>
</evidence>
<dbReference type="PROSITE" id="PS50234">
    <property type="entry name" value="VWFA"/>
    <property type="match status" value="1"/>
</dbReference>
<feature type="chain" id="PRO_5019390333" evidence="2">
    <location>
        <begin position="19"/>
        <end position="915"/>
    </location>
</feature>
<reference evidence="4 5" key="1">
    <citation type="submission" date="2018-08" db="EMBL/GenBank/DDBJ databases">
        <title>Fibrisoma montanum sp. nov., isolated from Danxia mountain soil.</title>
        <authorList>
            <person name="Huang Y."/>
        </authorList>
    </citation>
    <scope>NUCLEOTIDE SEQUENCE [LARGE SCALE GENOMIC DNA]</scope>
    <source>
        <strain evidence="4 5">HYT19</strain>
    </source>
</reference>
<evidence type="ECO:0000259" key="3">
    <source>
        <dbReference type="PROSITE" id="PS50234"/>
    </source>
</evidence>
<dbReference type="Pfam" id="PF00092">
    <property type="entry name" value="VWA"/>
    <property type="match status" value="1"/>
</dbReference>
<organism evidence="4 5">
    <name type="scientific">Fibrisoma montanum</name>
    <dbReference type="NCBI Taxonomy" id="2305895"/>
    <lineage>
        <taxon>Bacteria</taxon>
        <taxon>Pseudomonadati</taxon>
        <taxon>Bacteroidota</taxon>
        <taxon>Cytophagia</taxon>
        <taxon>Cytophagales</taxon>
        <taxon>Spirosomataceae</taxon>
        <taxon>Fibrisoma</taxon>
    </lineage>
</organism>
<name>A0A418M8M1_9BACT</name>
<dbReference type="EMBL" id="QXED01000004">
    <property type="protein sequence ID" value="RIV22445.1"/>
    <property type="molecule type" value="Genomic_DNA"/>
</dbReference>
<feature type="signal peptide" evidence="2">
    <location>
        <begin position="1"/>
        <end position="18"/>
    </location>
</feature>
<sequence>MQYVFLGLLIFSSVWATAHSLQETPQQSLNQYVAFLNQSTDEVTNRFRMIQTYVEQVERYREKPTFQLRLPSSGPLEDYYYKKALAADGLTPAEKQRLTAGTQALWQLLTSLDETGKTLETYVRLQDYQRDTLKQSDALLSRMQTLATQFSQDKDALFKQIQRVYRRYQPYLPANAYLFTEKEMDDVLQSQKQLFDSLTFYMNEEATAAWPLKTVQNSILTDEKTLLALGKAKSAIEYPASDMINSFTSALQTLQDLKRRAVDDYTFAARQSARHGNAFYLSFLNYYNNDLLAARQSFVQYSTPAKHLLNPSKLSPVFALESPRQTTQATGRTQPFADAKPIEFTIKPAAAPEEPTTFRALTNYVTFINEALRQQHKLQMLLRNYQSSAEYYRNPLRTRKGGLTYSHDEFKIPLSEHQLLVSESRYVPQPYRTSINGQAEVLLNMLNEMDGLSIELIAYTTENQYLLDGLQRSDAILDRYIALFDAFDQKKERLYQDVRRIHESYPVARPTSWHVAGKALLQTIDNNHDVLFGIKAFLKGETSQLPATDKLTTDARTLIRDEYQNLKGLQRYGRSNGLCPYSPYEDVAEKSLRFAEKSGQVKTADSRTNPFESIYYFYNNELIYEYNKFSELAKAGVLKAVNQPDLFILRRNSVPKPAQPIADKPEPPAQPPVAVAVQQVPATSDAPARLGTGATDPAPDKPVLQHDTVYVDRTRVDTVFIDRSGTSTTSGSLAGFAPNNLVLLLDVSSSMNSPFKMPLLKQSIKSLLKLLRPEDQVSVVVYSGKAKVALKPTPGNKADEIARLIDGLQSDGDTDGDGGIRLAYKLANKHYIRAGNNRIVLATDGEFPISDDVYRLVAEQVGQDVFLTVFTFGRNQINSQQLRRMASAGKGNYVHITPANARQQLVLEAQAKKEL</sequence>
<dbReference type="PANTHER" id="PTHR10166:SF37">
    <property type="entry name" value="STOLID, ISOFORM H"/>
    <property type="match status" value="1"/>
</dbReference>